<feature type="chain" id="PRO_5038751199" evidence="2">
    <location>
        <begin position="26"/>
        <end position="389"/>
    </location>
</feature>
<dbReference type="OrthoDB" id="2373222at2"/>
<feature type="transmembrane region" description="Helical" evidence="1">
    <location>
        <begin position="129"/>
        <end position="149"/>
    </location>
</feature>
<organism evidence="3 4">
    <name type="scientific">Tepidibacillus fermentans</name>
    <dbReference type="NCBI Taxonomy" id="1281767"/>
    <lineage>
        <taxon>Bacteria</taxon>
        <taxon>Bacillati</taxon>
        <taxon>Bacillota</taxon>
        <taxon>Bacilli</taxon>
        <taxon>Bacillales</taxon>
        <taxon>Bacillaceae</taxon>
        <taxon>Tepidibacillus</taxon>
    </lineage>
</organism>
<protein>
    <submittedName>
        <fullName evidence="3">Stage III sporulation protein AE</fullName>
    </submittedName>
</protein>
<evidence type="ECO:0000256" key="2">
    <source>
        <dbReference type="SAM" id="SignalP"/>
    </source>
</evidence>
<feature type="transmembrane region" description="Helical" evidence="1">
    <location>
        <begin position="161"/>
        <end position="184"/>
    </location>
</feature>
<evidence type="ECO:0000313" key="4">
    <source>
        <dbReference type="Proteomes" id="UP000295788"/>
    </source>
</evidence>
<evidence type="ECO:0000256" key="1">
    <source>
        <dbReference type="SAM" id="Phobius"/>
    </source>
</evidence>
<keyword evidence="4" id="KW-1185">Reference proteome</keyword>
<evidence type="ECO:0000313" key="3">
    <source>
        <dbReference type="EMBL" id="TCS84027.1"/>
    </source>
</evidence>
<dbReference type="Pfam" id="PF09546">
    <property type="entry name" value="Spore_III_AE"/>
    <property type="match status" value="1"/>
</dbReference>
<reference evidence="3 4" key="1">
    <citation type="submission" date="2019-03" db="EMBL/GenBank/DDBJ databases">
        <title>Genomic Encyclopedia of Type Strains, Phase IV (KMG-IV): sequencing the most valuable type-strain genomes for metagenomic binning, comparative biology and taxonomic classification.</title>
        <authorList>
            <person name="Goeker M."/>
        </authorList>
    </citation>
    <scope>NUCLEOTIDE SEQUENCE [LARGE SCALE GENOMIC DNA]</scope>
    <source>
        <strain evidence="3 4">DSM 23802</strain>
    </source>
</reference>
<keyword evidence="2" id="KW-0732">Signal</keyword>
<comment type="caution">
    <text evidence="3">The sequence shown here is derived from an EMBL/GenBank/DDBJ whole genome shotgun (WGS) entry which is preliminary data.</text>
</comment>
<feature type="transmembrane region" description="Helical" evidence="1">
    <location>
        <begin position="357"/>
        <end position="379"/>
    </location>
</feature>
<feature type="transmembrane region" description="Helical" evidence="1">
    <location>
        <begin position="240"/>
        <end position="264"/>
    </location>
</feature>
<sequence>MKKKIFAFLLFLIMILSFSSQKVFAESAMDGIVKEQLQQVNTQKIEQFWDKLMKQYGGFFPENQKSLFDLVMPGNDFKFQSFFIGLIKYIFYEILYNSKLIGSIILLTVFSTVLQNIQTTFEQSTVSKVAFYVSYLVMMIIAINSFTVAINSAKDSIQEMISFMIALIPLVLALVASSGGIVSASMFHPFIIFLIHVIGTVIYKMIFPLIFFSAVLSIVSKISEKYQVSQLAKLLRNISIGALGIFSTIFLGVISVQGATAAVADGVTLRTAKYITGNFVPVVGKMFADATDTVVGASLLVKNAVGMAGVLILLLIVIFPSIKILTLAFIYNFSSAIMQPLGDNPMIDTLNMIGKNLMFVFAALATVCLMFFLALTIIISAGNITVMLR</sequence>
<dbReference type="RefSeq" id="WP_132766891.1">
    <property type="nucleotide sequence ID" value="NZ_SMAB01000002.1"/>
</dbReference>
<dbReference type="NCBIfam" id="TIGR02829">
    <property type="entry name" value="spore_III_AE"/>
    <property type="match status" value="1"/>
</dbReference>
<accession>A0A4R3KK82</accession>
<dbReference type="EMBL" id="SMAB01000002">
    <property type="protein sequence ID" value="TCS84027.1"/>
    <property type="molecule type" value="Genomic_DNA"/>
</dbReference>
<keyword evidence="1" id="KW-0472">Membrane</keyword>
<name>A0A4R3KK82_9BACI</name>
<gene>
    <name evidence="3" type="ORF">EDD72_10267</name>
</gene>
<dbReference type="Proteomes" id="UP000295788">
    <property type="component" value="Unassembled WGS sequence"/>
</dbReference>
<proteinExistence type="predicted"/>
<dbReference type="AlphaFoldDB" id="A0A4R3KK82"/>
<keyword evidence="1" id="KW-1133">Transmembrane helix</keyword>
<keyword evidence="1" id="KW-0812">Transmembrane</keyword>
<feature type="transmembrane region" description="Helical" evidence="1">
    <location>
        <begin position="308"/>
        <end position="331"/>
    </location>
</feature>
<dbReference type="InterPro" id="IPR014194">
    <property type="entry name" value="Spore_III_AE"/>
</dbReference>
<feature type="signal peptide" evidence="2">
    <location>
        <begin position="1"/>
        <end position="25"/>
    </location>
</feature>
<feature type="transmembrane region" description="Helical" evidence="1">
    <location>
        <begin position="190"/>
        <end position="219"/>
    </location>
</feature>
<feature type="transmembrane region" description="Helical" evidence="1">
    <location>
        <begin position="100"/>
        <end position="117"/>
    </location>
</feature>